<sequence>MTCRPSHSLLNNTDITSLVIRIGMTTAFCFYNWRRDKEKDKTRLNQQSELGTDRGRRLNSLVLIQLAVELSFPAISEQE</sequence>
<evidence type="ECO:0000313" key="2">
    <source>
        <dbReference type="EMBL" id="KAK3762102.1"/>
    </source>
</evidence>
<keyword evidence="1" id="KW-1133">Transmembrane helix</keyword>
<name>A0AAE0Z579_9GAST</name>
<evidence type="ECO:0000313" key="3">
    <source>
        <dbReference type="Proteomes" id="UP001283361"/>
    </source>
</evidence>
<organism evidence="2 3">
    <name type="scientific">Elysia crispata</name>
    <name type="common">lettuce slug</name>
    <dbReference type="NCBI Taxonomy" id="231223"/>
    <lineage>
        <taxon>Eukaryota</taxon>
        <taxon>Metazoa</taxon>
        <taxon>Spiralia</taxon>
        <taxon>Lophotrochozoa</taxon>
        <taxon>Mollusca</taxon>
        <taxon>Gastropoda</taxon>
        <taxon>Heterobranchia</taxon>
        <taxon>Euthyneura</taxon>
        <taxon>Panpulmonata</taxon>
        <taxon>Sacoglossa</taxon>
        <taxon>Placobranchoidea</taxon>
        <taxon>Plakobranchidae</taxon>
        <taxon>Elysia</taxon>
    </lineage>
</organism>
<keyword evidence="3" id="KW-1185">Reference proteome</keyword>
<proteinExistence type="predicted"/>
<dbReference type="EMBL" id="JAWDGP010004759">
    <property type="protein sequence ID" value="KAK3762102.1"/>
    <property type="molecule type" value="Genomic_DNA"/>
</dbReference>
<evidence type="ECO:0000256" key="1">
    <source>
        <dbReference type="SAM" id="Phobius"/>
    </source>
</evidence>
<comment type="caution">
    <text evidence="2">The sequence shown here is derived from an EMBL/GenBank/DDBJ whole genome shotgun (WGS) entry which is preliminary data.</text>
</comment>
<reference evidence="2" key="1">
    <citation type="journal article" date="2023" name="G3 (Bethesda)">
        <title>A reference genome for the long-term kleptoplast-retaining sea slug Elysia crispata morphotype clarki.</title>
        <authorList>
            <person name="Eastman K.E."/>
            <person name="Pendleton A.L."/>
            <person name="Shaikh M.A."/>
            <person name="Suttiyut T."/>
            <person name="Ogas R."/>
            <person name="Tomko P."/>
            <person name="Gavelis G."/>
            <person name="Widhalm J.R."/>
            <person name="Wisecaver J.H."/>
        </authorList>
    </citation>
    <scope>NUCLEOTIDE SEQUENCE</scope>
    <source>
        <strain evidence="2">ECLA1</strain>
    </source>
</reference>
<gene>
    <name evidence="2" type="ORF">RRG08_037199</name>
</gene>
<dbReference type="AlphaFoldDB" id="A0AAE0Z579"/>
<feature type="transmembrane region" description="Helical" evidence="1">
    <location>
        <begin position="15"/>
        <end position="33"/>
    </location>
</feature>
<protein>
    <submittedName>
        <fullName evidence="2">Uncharacterized protein</fullName>
    </submittedName>
</protein>
<dbReference type="Proteomes" id="UP001283361">
    <property type="component" value="Unassembled WGS sequence"/>
</dbReference>
<accession>A0AAE0Z579</accession>
<keyword evidence="1" id="KW-0472">Membrane</keyword>
<keyword evidence="1" id="KW-0812">Transmembrane</keyword>